<dbReference type="InterPro" id="IPR018060">
    <property type="entry name" value="HTH_AraC"/>
</dbReference>
<evidence type="ECO:0000256" key="6">
    <source>
        <dbReference type="ARBA" id="ARBA00023125"/>
    </source>
</evidence>
<keyword evidence="2" id="KW-0963">Cytoplasm</keyword>
<keyword evidence="6" id="KW-0238">DNA-binding</keyword>
<protein>
    <submittedName>
        <fullName evidence="11">Two-component system response regulator YesN</fullName>
    </submittedName>
</protein>
<dbReference type="Gene3D" id="3.40.50.2300">
    <property type="match status" value="1"/>
</dbReference>
<evidence type="ECO:0000313" key="12">
    <source>
        <dbReference type="Proteomes" id="UP000295008"/>
    </source>
</evidence>
<dbReference type="RefSeq" id="WP_132016854.1">
    <property type="nucleotide sequence ID" value="NZ_SLUN01000042.1"/>
</dbReference>
<keyword evidence="7" id="KW-0804">Transcription</keyword>
<evidence type="ECO:0000256" key="8">
    <source>
        <dbReference type="PROSITE-ProRule" id="PRU00169"/>
    </source>
</evidence>
<dbReference type="Proteomes" id="UP000295008">
    <property type="component" value="Unassembled WGS sequence"/>
</dbReference>
<dbReference type="SUPFAM" id="SSF52172">
    <property type="entry name" value="CheY-like"/>
    <property type="match status" value="1"/>
</dbReference>
<keyword evidence="3 8" id="KW-0597">Phosphoprotein</keyword>
<sequence length="534" mass="59703">MVKVLIVDDELLVRVGLKSYIDWAKHGFELLEDARDGVEALERIAAEPPDILLTDIKMPRMDGLELIRRIRERNLAIRIIVLSCYEDFETVKEAMKLGAVDYIRKLSIKADEILAVLNAVRDQGLPGEESGRGPRPAAEGTGAAKSRLLQKNEFFRGLLQQERPAPLPDEENAAGIRLDQGWPLCLSLDGYRRIRRQHRNQAAFQQAVIGMSEQVLKSFQLSGAVFQIEEREFGIAVRSAACDREFVAALQRQIGANMNISVSIGIGPAYAGAEQFAAAYGLARRIGTAKFYLGPGAALRIPEDLGGDEVREFRLGNPEFIRSLEDALTLRRNTEASRLIAGVFAQARQAGNIHPEAVRRAALDLLGVFSRTAAFFQGDIGELEFDQSRQHHQTLMELEFLDDLAAWFAGFLPVYLDYLRGKAESRHSELVGKAIDYIEAHKDKNLTLAELAAALNVSEAYLSSLFKREVGRNFVGYLTGLKVDLAKEYLRQGRLVYETAELIGFENSNYFAKVFKKYTGMTPDEYRCLAREGR</sequence>
<dbReference type="GO" id="GO:0043565">
    <property type="term" value="F:sequence-specific DNA binding"/>
    <property type="evidence" value="ECO:0007669"/>
    <property type="project" value="InterPro"/>
</dbReference>
<feature type="domain" description="HTH araC/xylS-type" evidence="9">
    <location>
        <begin position="432"/>
        <end position="529"/>
    </location>
</feature>
<comment type="caution">
    <text evidence="11">The sequence shown here is derived from an EMBL/GenBank/DDBJ whole genome shotgun (WGS) entry which is preliminary data.</text>
</comment>
<dbReference type="InterPro" id="IPR020449">
    <property type="entry name" value="Tscrpt_reg_AraC-type_HTH"/>
</dbReference>
<evidence type="ECO:0000256" key="2">
    <source>
        <dbReference type="ARBA" id="ARBA00022490"/>
    </source>
</evidence>
<dbReference type="CDD" id="cd17536">
    <property type="entry name" value="REC_YesN-like"/>
    <property type="match status" value="1"/>
</dbReference>
<keyword evidence="5" id="KW-0805">Transcription regulation</keyword>
<dbReference type="GO" id="GO:0005737">
    <property type="term" value="C:cytoplasm"/>
    <property type="evidence" value="ECO:0007669"/>
    <property type="project" value="UniProtKB-SubCell"/>
</dbReference>
<dbReference type="Pfam" id="PF12833">
    <property type="entry name" value="HTH_18"/>
    <property type="match status" value="1"/>
</dbReference>
<dbReference type="AlphaFoldDB" id="A0A4R1QZC7"/>
<feature type="domain" description="Response regulatory" evidence="10">
    <location>
        <begin position="3"/>
        <end position="120"/>
    </location>
</feature>
<dbReference type="SMART" id="SM00342">
    <property type="entry name" value="HTH_ARAC"/>
    <property type="match status" value="1"/>
</dbReference>
<dbReference type="SMART" id="SM00448">
    <property type="entry name" value="REC"/>
    <property type="match status" value="1"/>
</dbReference>
<dbReference type="Pfam" id="PF00072">
    <property type="entry name" value="Response_reg"/>
    <property type="match status" value="1"/>
</dbReference>
<dbReference type="InterPro" id="IPR001789">
    <property type="entry name" value="Sig_transdc_resp-reg_receiver"/>
</dbReference>
<accession>A0A4R1QZC7</accession>
<dbReference type="InterPro" id="IPR051552">
    <property type="entry name" value="HptR"/>
</dbReference>
<dbReference type="PROSITE" id="PS50110">
    <property type="entry name" value="RESPONSE_REGULATORY"/>
    <property type="match status" value="1"/>
</dbReference>
<dbReference type="InterPro" id="IPR011006">
    <property type="entry name" value="CheY-like_superfamily"/>
</dbReference>
<dbReference type="PRINTS" id="PR00032">
    <property type="entry name" value="HTHARAC"/>
</dbReference>
<keyword evidence="4" id="KW-0902">Two-component regulatory system</keyword>
<evidence type="ECO:0000256" key="7">
    <source>
        <dbReference type="ARBA" id="ARBA00023163"/>
    </source>
</evidence>
<evidence type="ECO:0000259" key="10">
    <source>
        <dbReference type="PROSITE" id="PS50110"/>
    </source>
</evidence>
<gene>
    <name evidence="11" type="ORF">EDC14_104233</name>
</gene>
<evidence type="ECO:0000256" key="1">
    <source>
        <dbReference type="ARBA" id="ARBA00004496"/>
    </source>
</evidence>
<feature type="modified residue" description="4-aspartylphosphate" evidence="8">
    <location>
        <position position="55"/>
    </location>
</feature>
<reference evidence="11 12" key="1">
    <citation type="submission" date="2019-03" db="EMBL/GenBank/DDBJ databases">
        <title>Genomic Encyclopedia of Type Strains, Phase IV (KMG-IV): sequencing the most valuable type-strain genomes for metagenomic binning, comparative biology and taxonomic classification.</title>
        <authorList>
            <person name="Goeker M."/>
        </authorList>
    </citation>
    <scope>NUCLEOTIDE SEQUENCE [LARGE SCALE GENOMIC DNA]</scope>
    <source>
        <strain evidence="11 12">LX-B</strain>
    </source>
</reference>
<evidence type="ECO:0000256" key="5">
    <source>
        <dbReference type="ARBA" id="ARBA00023015"/>
    </source>
</evidence>
<evidence type="ECO:0000313" key="11">
    <source>
        <dbReference type="EMBL" id="TCL58340.1"/>
    </source>
</evidence>
<evidence type="ECO:0000259" key="9">
    <source>
        <dbReference type="PROSITE" id="PS01124"/>
    </source>
</evidence>
<dbReference type="OrthoDB" id="9794370at2"/>
<dbReference type="EMBL" id="SLUN01000042">
    <property type="protein sequence ID" value="TCL58340.1"/>
    <property type="molecule type" value="Genomic_DNA"/>
</dbReference>
<organism evidence="11 12">
    <name type="scientific">Hydrogenispora ethanolica</name>
    <dbReference type="NCBI Taxonomy" id="1082276"/>
    <lineage>
        <taxon>Bacteria</taxon>
        <taxon>Bacillati</taxon>
        <taxon>Bacillota</taxon>
        <taxon>Hydrogenispora</taxon>
    </lineage>
</organism>
<keyword evidence="12" id="KW-1185">Reference proteome</keyword>
<evidence type="ECO:0000256" key="4">
    <source>
        <dbReference type="ARBA" id="ARBA00023012"/>
    </source>
</evidence>
<dbReference type="PANTHER" id="PTHR42713:SF3">
    <property type="entry name" value="TRANSCRIPTIONAL REGULATORY PROTEIN HPTR"/>
    <property type="match status" value="1"/>
</dbReference>
<dbReference type="GO" id="GO:0000160">
    <property type="term" value="P:phosphorelay signal transduction system"/>
    <property type="evidence" value="ECO:0007669"/>
    <property type="project" value="UniProtKB-KW"/>
</dbReference>
<comment type="subcellular location">
    <subcellularLocation>
        <location evidence="1">Cytoplasm</location>
    </subcellularLocation>
</comment>
<name>A0A4R1QZC7_HYDET</name>
<dbReference type="InterPro" id="IPR018062">
    <property type="entry name" value="HTH_AraC-typ_CS"/>
</dbReference>
<dbReference type="PROSITE" id="PS00041">
    <property type="entry name" value="HTH_ARAC_FAMILY_1"/>
    <property type="match status" value="1"/>
</dbReference>
<dbReference type="GO" id="GO:0003700">
    <property type="term" value="F:DNA-binding transcription factor activity"/>
    <property type="evidence" value="ECO:0007669"/>
    <property type="project" value="InterPro"/>
</dbReference>
<dbReference type="PANTHER" id="PTHR42713">
    <property type="entry name" value="HISTIDINE KINASE-RELATED"/>
    <property type="match status" value="1"/>
</dbReference>
<proteinExistence type="predicted"/>
<evidence type="ECO:0000256" key="3">
    <source>
        <dbReference type="ARBA" id="ARBA00022553"/>
    </source>
</evidence>
<dbReference type="SUPFAM" id="SSF46689">
    <property type="entry name" value="Homeodomain-like"/>
    <property type="match status" value="2"/>
</dbReference>
<dbReference type="Gene3D" id="1.10.10.60">
    <property type="entry name" value="Homeodomain-like"/>
    <property type="match status" value="2"/>
</dbReference>
<dbReference type="PROSITE" id="PS01124">
    <property type="entry name" value="HTH_ARAC_FAMILY_2"/>
    <property type="match status" value="1"/>
</dbReference>
<dbReference type="InterPro" id="IPR009057">
    <property type="entry name" value="Homeodomain-like_sf"/>
</dbReference>